<dbReference type="STRING" id="1618392.UW41_C0005G0052"/>
<proteinExistence type="predicted"/>
<name>A0A0G1KNK3_9BACT</name>
<gene>
    <name evidence="1" type="ORF">UW41_C0005G0052</name>
</gene>
<dbReference type="Proteomes" id="UP000034172">
    <property type="component" value="Unassembled WGS sequence"/>
</dbReference>
<sequence>MEVIKKFYNKNIREVSKQNGGITARRSKIIGDWINTSKVILDVGCNDGSENKYLLGQGKKIFGIDISVQAVKRAVAGGIIAKVCDISTEKIPFPKNKFDCVIAGEIIEHIIDTDDFLLKLRSVLKPKGILVVTTPNLASLGRRLLLLLGKNPFIETSLKQKIWGSTPVGHLRYFTAESLKSLIEANGFLVQEITSDYLAMGPVVSAYLGRLFPTLGWRLILKAKKR</sequence>
<dbReference type="InterPro" id="IPR029063">
    <property type="entry name" value="SAM-dependent_MTases_sf"/>
</dbReference>
<comment type="caution">
    <text evidence="1">The sequence shown here is derived from an EMBL/GenBank/DDBJ whole genome shotgun (WGS) entry which is preliminary data.</text>
</comment>
<dbReference type="PANTHER" id="PTHR43861">
    <property type="entry name" value="TRANS-ACONITATE 2-METHYLTRANSFERASE-RELATED"/>
    <property type="match status" value="1"/>
</dbReference>
<accession>A0A0G1KNK3</accession>
<dbReference type="EMBL" id="LCIE01000005">
    <property type="protein sequence ID" value="KKT49549.1"/>
    <property type="molecule type" value="Genomic_DNA"/>
</dbReference>
<dbReference type="CDD" id="cd02440">
    <property type="entry name" value="AdoMet_MTases"/>
    <property type="match status" value="1"/>
</dbReference>
<organism evidence="1 2">
    <name type="scientific">Candidatus Collierbacteria bacterium GW2011_GWC2_44_18</name>
    <dbReference type="NCBI Taxonomy" id="1618392"/>
    <lineage>
        <taxon>Bacteria</taxon>
        <taxon>Candidatus Collieribacteriota</taxon>
    </lineage>
</organism>
<evidence type="ECO:0000313" key="1">
    <source>
        <dbReference type="EMBL" id="KKT49549.1"/>
    </source>
</evidence>
<dbReference type="Pfam" id="PF13489">
    <property type="entry name" value="Methyltransf_23"/>
    <property type="match status" value="1"/>
</dbReference>
<dbReference type="Gene3D" id="3.40.50.150">
    <property type="entry name" value="Vaccinia Virus protein VP39"/>
    <property type="match status" value="1"/>
</dbReference>
<protein>
    <submittedName>
        <fullName evidence="1">Two-component response regulator</fullName>
    </submittedName>
</protein>
<reference evidence="1 2" key="1">
    <citation type="journal article" date="2015" name="Nature">
        <title>rRNA introns, odd ribosomes, and small enigmatic genomes across a large radiation of phyla.</title>
        <authorList>
            <person name="Brown C.T."/>
            <person name="Hug L.A."/>
            <person name="Thomas B.C."/>
            <person name="Sharon I."/>
            <person name="Castelle C.J."/>
            <person name="Singh A."/>
            <person name="Wilkins M.J."/>
            <person name="Williams K.H."/>
            <person name="Banfield J.F."/>
        </authorList>
    </citation>
    <scope>NUCLEOTIDE SEQUENCE [LARGE SCALE GENOMIC DNA]</scope>
</reference>
<dbReference type="SUPFAM" id="SSF53335">
    <property type="entry name" value="S-adenosyl-L-methionine-dependent methyltransferases"/>
    <property type="match status" value="1"/>
</dbReference>
<dbReference type="AlphaFoldDB" id="A0A0G1KNK3"/>
<evidence type="ECO:0000313" key="2">
    <source>
        <dbReference type="Proteomes" id="UP000034172"/>
    </source>
</evidence>